<evidence type="ECO:0000313" key="2">
    <source>
        <dbReference type="EMBL" id="SPJ74010.1"/>
    </source>
</evidence>
<evidence type="ECO:0000313" key="3">
    <source>
        <dbReference type="Proteomes" id="UP001187734"/>
    </source>
</evidence>
<gene>
    <name evidence="2" type="ORF">FTOL_03740</name>
</gene>
<name>A0AAE8SFK5_9HYPO</name>
<comment type="caution">
    <text evidence="2">The sequence shown here is derived from an EMBL/GenBank/DDBJ whole genome shotgun (WGS) entry which is preliminary data.</text>
</comment>
<keyword evidence="1" id="KW-0472">Membrane</keyword>
<reference evidence="2" key="1">
    <citation type="submission" date="2018-03" db="EMBL/GenBank/DDBJ databases">
        <authorList>
            <person name="Guldener U."/>
        </authorList>
    </citation>
    <scope>NUCLEOTIDE SEQUENCE</scope>
</reference>
<proteinExistence type="predicted"/>
<accession>A0AAE8SFK5</accession>
<sequence length="326" mass="35382">MSDYDPFKSLGLSCPYGGLFYICSTDPVRFIGCCSINPCGARKGLCPDQHLNPASFDKAHAGEILPQSCVNDNVDVAWHTCPGTEPPFLGCCAVDPCLRGSCPRKELRAAKLSDKSKNAEEFIGNGSYYTPGLPNPGFDPVTSLNAGPTAALPTFITGFITSYTQQTTLGSVAPTLNPEDDDRGGPKDLNTTELALVIVFSILFVIVLIYVGYRRCIKLRTINDNTQEVRSIRSSFTIDWAQGTAPNNHPQETGFCTLPVPSHARSLWNGSAFTYDGPETERTLRVVNGPVVTWSSSSSDSTLVASVRDSIVSMRRRISGRWKQVS</sequence>
<keyword evidence="3" id="KW-1185">Reference proteome</keyword>
<feature type="transmembrane region" description="Helical" evidence="1">
    <location>
        <begin position="194"/>
        <end position="213"/>
    </location>
</feature>
<organism evidence="2 3">
    <name type="scientific">Fusarium torulosum</name>
    <dbReference type="NCBI Taxonomy" id="33205"/>
    <lineage>
        <taxon>Eukaryota</taxon>
        <taxon>Fungi</taxon>
        <taxon>Dikarya</taxon>
        <taxon>Ascomycota</taxon>
        <taxon>Pezizomycotina</taxon>
        <taxon>Sordariomycetes</taxon>
        <taxon>Hypocreomycetidae</taxon>
        <taxon>Hypocreales</taxon>
        <taxon>Nectriaceae</taxon>
        <taxon>Fusarium</taxon>
    </lineage>
</organism>
<dbReference type="AlphaFoldDB" id="A0AAE8SFK5"/>
<dbReference type="Proteomes" id="UP001187734">
    <property type="component" value="Unassembled WGS sequence"/>
</dbReference>
<evidence type="ECO:0000256" key="1">
    <source>
        <dbReference type="SAM" id="Phobius"/>
    </source>
</evidence>
<keyword evidence="1" id="KW-0812">Transmembrane</keyword>
<dbReference type="EMBL" id="ONZP01000112">
    <property type="protein sequence ID" value="SPJ74010.1"/>
    <property type="molecule type" value="Genomic_DNA"/>
</dbReference>
<keyword evidence="1" id="KW-1133">Transmembrane helix</keyword>
<protein>
    <submittedName>
        <fullName evidence="2">Uncharacterized protein</fullName>
    </submittedName>
</protein>